<dbReference type="EMBL" id="JAGIOL010000001">
    <property type="protein sequence ID" value="MBP2435753.1"/>
    <property type="molecule type" value="Genomic_DNA"/>
</dbReference>
<keyword evidence="2" id="KW-0812">Transmembrane</keyword>
<evidence type="ECO:0000256" key="2">
    <source>
        <dbReference type="SAM" id="Phobius"/>
    </source>
</evidence>
<reference evidence="4 5" key="1">
    <citation type="submission" date="2021-03" db="EMBL/GenBank/DDBJ databases">
        <title>Sequencing the genomes of 1000 actinobacteria strains.</title>
        <authorList>
            <person name="Klenk H.-P."/>
        </authorList>
    </citation>
    <scope>NUCLEOTIDE SEQUENCE [LARGE SCALE GENOMIC DNA]</scope>
    <source>
        <strain evidence="4 5">DSM 24221</strain>
    </source>
</reference>
<keyword evidence="2" id="KW-0472">Membrane</keyword>
<sequence>MRFVWAVVSFLAAVALIGVGAVQLMSLSGPETVTNEIRPADAELPYTVIDAAVLTEHTDADLTVSAEADEDISLSYGRTVDILAWLSDARFNHLTLLDAEDVNEEEGESRVNVSAVEPTETWDGERTTVDPRGSDLWSDEETAEGTIQPRTDLPEGMSVLVATDGEGPAFSLITTTHQHEVTKPWAGPLIALGGLALIVGLGFWIGGFVNLRRRRGPRRKGPKLPATEALSVRANDTAAQADKSAGRSSRSRRRFVVAIPAIALTGALLAGCTPNAWPDMAQDPSPEPTEQLEAGIVEDVVPALTDPQAERIVADIRATLDSADAENDVSLAASRMTADALAMRTVTYELRRDVEDYEETPVSIPDEPVSIVLPQANDGWPRTALVVVSDEESSVPTVLTITQASPWDTYKVTYLARIGPDVEFPALAPRWMGGALVPPDSSFLEVAPQDLAAAYADVMGSGEESEFAELFDLDSDFFLPRLQERRDEVHRELFEPEDGESAEGTAELTFDQRAVSTDPVSLATFDSGAIVAVAVGDSETVRAIHEDAEIMIPRAETQHFVGVESTEIGVTTSYTNELFFFVPAGGSEEKIRLLGYSQSLAGAALLEEPDDSE</sequence>
<keyword evidence="5" id="KW-1185">Reference proteome</keyword>
<evidence type="ECO:0000256" key="1">
    <source>
        <dbReference type="SAM" id="MobiDB-lite"/>
    </source>
</evidence>
<evidence type="ECO:0000313" key="5">
    <source>
        <dbReference type="Proteomes" id="UP001519362"/>
    </source>
</evidence>
<gene>
    <name evidence="4" type="ORF">JOF34_000339</name>
</gene>
<evidence type="ECO:0000313" key="4">
    <source>
        <dbReference type="EMBL" id="MBP2435753.1"/>
    </source>
</evidence>
<dbReference type="Proteomes" id="UP001519362">
    <property type="component" value="Unassembled WGS sequence"/>
</dbReference>
<dbReference type="Pfam" id="PF26366">
    <property type="entry name" value="DUF8094"/>
    <property type="match status" value="1"/>
</dbReference>
<organism evidence="4 5">
    <name type="scientific">Microbacterium amylolyticum</name>
    <dbReference type="NCBI Taxonomy" id="936337"/>
    <lineage>
        <taxon>Bacteria</taxon>
        <taxon>Bacillati</taxon>
        <taxon>Actinomycetota</taxon>
        <taxon>Actinomycetes</taxon>
        <taxon>Micrococcales</taxon>
        <taxon>Microbacteriaceae</taxon>
        <taxon>Microbacterium</taxon>
    </lineage>
</organism>
<dbReference type="InterPro" id="IPR058407">
    <property type="entry name" value="DUF8094"/>
</dbReference>
<feature type="transmembrane region" description="Helical" evidence="2">
    <location>
        <begin position="255"/>
        <end position="277"/>
    </location>
</feature>
<feature type="region of interest" description="Disordered" evidence="1">
    <location>
        <begin position="120"/>
        <end position="151"/>
    </location>
</feature>
<comment type="caution">
    <text evidence="4">The sequence shown here is derived from an EMBL/GenBank/DDBJ whole genome shotgun (WGS) entry which is preliminary data.</text>
</comment>
<dbReference type="RefSeq" id="WP_165132030.1">
    <property type="nucleotide sequence ID" value="NZ_CP049253.1"/>
</dbReference>
<evidence type="ECO:0000259" key="3">
    <source>
        <dbReference type="Pfam" id="PF26366"/>
    </source>
</evidence>
<feature type="domain" description="DUF8094" evidence="3">
    <location>
        <begin position="300"/>
        <end position="601"/>
    </location>
</feature>
<feature type="region of interest" description="Disordered" evidence="1">
    <location>
        <begin position="215"/>
        <end position="247"/>
    </location>
</feature>
<accession>A0ABS4ZFE4</accession>
<proteinExistence type="predicted"/>
<feature type="compositionally biased region" description="Basic and acidic residues" evidence="1">
    <location>
        <begin position="123"/>
        <end position="133"/>
    </location>
</feature>
<name>A0ABS4ZFE4_9MICO</name>
<feature type="transmembrane region" description="Helical" evidence="2">
    <location>
        <begin position="185"/>
        <end position="211"/>
    </location>
</feature>
<keyword evidence="2" id="KW-1133">Transmembrane helix</keyword>
<protein>
    <recommendedName>
        <fullName evidence="3">DUF8094 domain-containing protein</fullName>
    </recommendedName>
</protein>